<feature type="compositionally biased region" description="Basic and acidic residues" evidence="1">
    <location>
        <begin position="79"/>
        <end position="100"/>
    </location>
</feature>
<comment type="caution">
    <text evidence="2">The sequence shown here is derived from an EMBL/GenBank/DDBJ whole genome shotgun (WGS) entry which is preliminary data.</text>
</comment>
<name>A0A6A6KGR8_HEVBR</name>
<dbReference type="EMBL" id="JAAGAX010000017">
    <property type="protein sequence ID" value="KAF2286729.1"/>
    <property type="molecule type" value="Genomic_DNA"/>
</dbReference>
<protein>
    <submittedName>
        <fullName evidence="2">Uncharacterized protein</fullName>
    </submittedName>
</protein>
<dbReference type="AlphaFoldDB" id="A0A6A6KGR8"/>
<feature type="region of interest" description="Disordered" evidence="1">
    <location>
        <begin position="49"/>
        <end position="100"/>
    </location>
</feature>
<proteinExistence type="predicted"/>
<reference evidence="2 3" key="1">
    <citation type="journal article" date="2020" name="Mol. Plant">
        <title>The Chromosome-Based Rubber Tree Genome Provides New Insights into Spurge Genome Evolution and Rubber Biosynthesis.</title>
        <authorList>
            <person name="Liu J."/>
            <person name="Shi C."/>
            <person name="Shi C.C."/>
            <person name="Li W."/>
            <person name="Zhang Q.J."/>
            <person name="Zhang Y."/>
            <person name="Li K."/>
            <person name="Lu H.F."/>
            <person name="Shi C."/>
            <person name="Zhu S.T."/>
            <person name="Xiao Z.Y."/>
            <person name="Nan H."/>
            <person name="Yue Y."/>
            <person name="Zhu X.G."/>
            <person name="Wu Y."/>
            <person name="Hong X.N."/>
            <person name="Fan G.Y."/>
            <person name="Tong Y."/>
            <person name="Zhang D."/>
            <person name="Mao C.L."/>
            <person name="Liu Y.L."/>
            <person name="Hao S.J."/>
            <person name="Liu W.Q."/>
            <person name="Lv M.Q."/>
            <person name="Zhang H.B."/>
            <person name="Liu Y."/>
            <person name="Hu-Tang G.R."/>
            <person name="Wang J.P."/>
            <person name="Wang J.H."/>
            <person name="Sun Y.H."/>
            <person name="Ni S.B."/>
            <person name="Chen W.B."/>
            <person name="Zhang X.C."/>
            <person name="Jiao Y.N."/>
            <person name="Eichler E.E."/>
            <person name="Li G.H."/>
            <person name="Liu X."/>
            <person name="Gao L.Z."/>
        </authorList>
    </citation>
    <scope>NUCLEOTIDE SEQUENCE [LARGE SCALE GENOMIC DNA]</scope>
    <source>
        <strain evidence="3">cv. GT1</strain>
        <tissue evidence="2">Leaf</tissue>
    </source>
</reference>
<accession>A0A6A6KGR8</accession>
<sequence length="100" mass="11379">MMEIGLKPSKILGSLKDMMRRHFNCQFFKRGNASLNNAKAAGPSGVKISKVKEEEEEHVKAVEKEKESKLAEDEEVEKNDEKEESAEKESEAEQEPNKEK</sequence>
<keyword evidence="3" id="KW-1185">Reference proteome</keyword>
<organism evidence="2 3">
    <name type="scientific">Hevea brasiliensis</name>
    <name type="common">Para rubber tree</name>
    <name type="synonym">Siphonia brasiliensis</name>
    <dbReference type="NCBI Taxonomy" id="3981"/>
    <lineage>
        <taxon>Eukaryota</taxon>
        <taxon>Viridiplantae</taxon>
        <taxon>Streptophyta</taxon>
        <taxon>Embryophyta</taxon>
        <taxon>Tracheophyta</taxon>
        <taxon>Spermatophyta</taxon>
        <taxon>Magnoliopsida</taxon>
        <taxon>eudicotyledons</taxon>
        <taxon>Gunneridae</taxon>
        <taxon>Pentapetalae</taxon>
        <taxon>rosids</taxon>
        <taxon>fabids</taxon>
        <taxon>Malpighiales</taxon>
        <taxon>Euphorbiaceae</taxon>
        <taxon>Crotonoideae</taxon>
        <taxon>Micrandreae</taxon>
        <taxon>Hevea</taxon>
    </lineage>
</organism>
<dbReference type="Proteomes" id="UP000467840">
    <property type="component" value="Chromosome 3"/>
</dbReference>
<evidence type="ECO:0000313" key="2">
    <source>
        <dbReference type="EMBL" id="KAF2286729.1"/>
    </source>
</evidence>
<evidence type="ECO:0000313" key="3">
    <source>
        <dbReference type="Proteomes" id="UP000467840"/>
    </source>
</evidence>
<gene>
    <name evidence="2" type="ORF">GH714_025737</name>
</gene>
<evidence type="ECO:0000256" key="1">
    <source>
        <dbReference type="SAM" id="MobiDB-lite"/>
    </source>
</evidence>
<feature type="compositionally biased region" description="Basic and acidic residues" evidence="1">
    <location>
        <begin position="50"/>
        <end position="71"/>
    </location>
</feature>